<reference evidence="4" key="1">
    <citation type="submission" date="2017-04" db="EMBL/GenBank/DDBJ databases">
        <title>Plasmodium gonderi genome.</title>
        <authorList>
            <person name="Arisue N."/>
            <person name="Honma H."/>
            <person name="Kawai S."/>
            <person name="Tougan T."/>
            <person name="Tanabe K."/>
            <person name="Horii T."/>
        </authorList>
    </citation>
    <scope>NUCLEOTIDE SEQUENCE [LARGE SCALE GENOMIC DNA]</scope>
    <source>
        <strain evidence="4">ATCC 30045</strain>
    </source>
</reference>
<feature type="compositionally biased region" description="Acidic residues" evidence="2">
    <location>
        <begin position="263"/>
        <end position="318"/>
    </location>
</feature>
<dbReference type="InterPro" id="IPR044221">
    <property type="entry name" value="DYAD/AMEIOTIC1"/>
</dbReference>
<dbReference type="GO" id="GO:0051177">
    <property type="term" value="P:meiotic sister chromatid cohesion"/>
    <property type="evidence" value="ECO:0007669"/>
    <property type="project" value="InterPro"/>
</dbReference>
<feature type="compositionally biased region" description="Acidic residues" evidence="2">
    <location>
        <begin position="225"/>
        <end position="253"/>
    </location>
</feature>
<dbReference type="OrthoDB" id="372574at2759"/>
<dbReference type="Proteomes" id="UP000195521">
    <property type="component" value="Unassembled WGS sequence"/>
</dbReference>
<feature type="coiled-coil region" evidence="1">
    <location>
        <begin position="663"/>
        <end position="697"/>
    </location>
</feature>
<keyword evidence="4" id="KW-1185">Reference proteome</keyword>
<evidence type="ECO:0000256" key="2">
    <source>
        <dbReference type="SAM" id="MobiDB-lite"/>
    </source>
</evidence>
<sequence>MLKFLQDIDVAKKKILNTINNKFTLSSKNHDSLFPDEQEENMNHIFEPDVCLSHVKDSVQNDTDACRKISSKKSEGTHRKFLIQCNDRKCSGDQSIQCNDESRTSLIHCNESNHSCGKNEKREDESANAHLKWRIWRREFAPACQTQYGQSDEEGKDYKDDKNLDEEVDDDVGERTHHCSVEPNGQIEEKYKIRIRGKRGSNLKNNPNVGGKRRSGGMESRKEREEEEKVEEEEKEEKVEEEEKEENEEEEEKEEYKEKVEEEEKEENEEEEEKEENKENEEEEEKEENKENEEEKEEEEKEENKENEEEKEEEENKENEEKEEKEEKVENEDELRNDHRSHTPTKMDRHIRDESENRCNQVKMIPQGLCNKSSSNVSCVKACSESEREFSVESRIMLTSTKGFHKEMERAPTDKFEMEGRKDNGIETKTEIQERRNKKDIAVATNIFVESTFYNNFKKEIANNLIYNFYHEEYEAIMNQLPLEKKQPCEFQILLKCGEKGEITDGSQKRELQLQLQREKKMNVQDWASKVCELVVRDTKGLFDSLILCNEDIEHLRNMSRDKKIYLDEISELKKKNKMLNDINERQTNQLLQLSCQISSNIKNDFEVNEQNFLHEKIDYMEKEIKQLQGEKVTLESLANDKLACIKKNYELKCFLKTLENVVHKKSQACISLKREKQELQEKLKLYFENLQLAKEDLNMYKLAFLENQRAQKHLAYQFKNLLRTHSKTARCAHIGSGTSIAHSKMQKIKGLKKTKKLKKMNHLKILRQYVLGEEHPIVHSMKICNVRCNVRCNFGCNVRCNFGCNFDCNFGCNFGCSCSGRCSRDPRGTHNATAHSESACGQRIDVHEGIAKRRSVSDTPKENISNYDSLTKEELAHKVRMYELVLDEWKSVSIKNKSKNDTELKETKKLLSQERAKNALIEKKYQSVLKEITIVSEETERQMELQMERQMERQTGRQVEWQTKQQTELQTSGKEELLKYEGSYEYRTCLKIQALLNEINFLTKEIERLREDQLLLQEGVKNKSEIISHLIKRHALSEEHFRLDTNLSISKDKLTYEEMWKIMEETLIENIRLRSDLLTLAKSVQY</sequence>
<organism evidence="3 4">
    <name type="scientific">Plasmodium gonderi</name>
    <dbReference type="NCBI Taxonomy" id="77519"/>
    <lineage>
        <taxon>Eukaryota</taxon>
        <taxon>Sar</taxon>
        <taxon>Alveolata</taxon>
        <taxon>Apicomplexa</taxon>
        <taxon>Aconoidasida</taxon>
        <taxon>Haemosporida</taxon>
        <taxon>Plasmodiidae</taxon>
        <taxon>Plasmodium</taxon>
        <taxon>Plasmodium (Plasmodium)</taxon>
    </lineage>
</organism>
<proteinExistence type="predicted"/>
<dbReference type="PANTHER" id="PTHR46740">
    <property type="entry name" value="PROTEIN DYAD"/>
    <property type="match status" value="1"/>
</dbReference>
<gene>
    <name evidence="3" type="ORF">PGO_113810</name>
</gene>
<evidence type="ECO:0000256" key="1">
    <source>
        <dbReference type="SAM" id="Coils"/>
    </source>
</evidence>
<protein>
    <submittedName>
        <fullName evidence="3">Uncharacterized protein</fullName>
    </submittedName>
</protein>
<feature type="compositionally biased region" description="Basic and acidic residues" evidence="2">
    <location>
        <begin position="319"/>
        <end position="357"/>
    </location>
</feature>
<feature type="compositionally biased region" description="Acidic residues" evidence="2">
    <location>
        <begin position="163"/>
        <end position="172"/>
    </location>
</feature>
<dbReference type="GO" id="GO:0007131">
    <property type="term" value="P:reciprocal meiotic recombination"/>
    <property type="evidence" value="ECO:0007669"/>
    <property type="project" value="InterPro"/>
</dbReference>
<accession>A0A1Y1JL42</accession>
<dbReference type="PANTHER" id="PTHR46740:SF2">
    <property type="entry name" value="PROTEIN DYAD"/>
    <property type="match status" value="1"/>
</dbReference>
<evidence type="ECO:0000313" key="3">
    <source>
        <dbReference type="EMBL" id="GAW81927.1"/>
    </source>
</evidence>
<keyword evidence="1" id="KW-0175">Coiled coil</keyword>
<dbReference type="EMBL" id="BDQF01000012">
    <property type="protein sequence ID" value="GAW81927.1"/>
    <property type="molecule type" value="Genomic_DNA"/>
</dbReference>
<evidence type="ECO:0000313" key="4">
    <source>
        <dbReference type="Proteomes" id="UP000195521"/>
    </source>
</evidence>
<dbReference type="AlphaFoldDB" id="A0A1Y1JL42"/>
<name>A0A1Y1JL42_PLAGO</name>
<dbReference type="GeneID" id="39748659"/>
<comment type="caution">
    <text evidence="3">The sequence shown here is derived from an EMBL/GenBank/DDBJ whole genome shotgun (WGS) entry which is preliminary data.</text>
</comment>
<feature type="coiled-coil region" evidence="1">
    <location>
        <begin position="556"/>
        <end position="638"/>
    </location>
</feature>
<feature type="region of interest" description="Disordered" evidence="2">
    <location>
        <begin position="144"/>
        <end position="357"/>
    </location>
</feature>
<dbReference type="RefSeq" id="XP_028544516.1">
    <property type="nucleotide sequence ID" value="XM_028688715.1"/>
</dbReference>